<gene>
    <name evidence="5" type="ORF">HPS54_02330</name>
</gene>
<dbReference type="InterPro" id="IPR051158">
    <property type="entry name" value="Metallophosphoesterase_sf"/>
</dbReference>
<dbReference type="PANTHER" id="PTHR31302:SF31">
    <property type="entry name" value="PHOSPHODIESTERASE YAEI"/>
    <property type="match status" value="1"/>
</dbReference>
<feature type="transmembrane region" description="Helical" evidence="3">
    <location>
        <begin position="35"/>
        <end position="53"/>
    </location>
</feature>
<keyword evidence="1" id="KW-0479">Metal-binding</keyword>
<dbReference type="InterPro" id="IPR004843">
    <property type="entry name" value="Calcineurin-like_PHP"/>
</dbReference>
<dbReference type="Gene3D" id="3.60.21.10">
    <property type="match status" value="1"/>
</dbReference>
<sequence length="387" mass="43150">MISRILIPVLLLILLPDLYIYMHYLRRGLALFRRVLWWVPSVAMVVYTVAMTLPDSFAPADISVLNRYLFFLGIIVVPKALFALFSCIGLVGCRLFHTRLNWGNLAGLFLAAAAISITVYGSTIGFMKLEVRNVEYRSKDVPPAFDGYRILHFSDAHVGSYTGEYMKILEKAVQRMNGLDVDAIVFTGDLQNMHPREIYPVAEILGRLKAKDGVFSVLGNHDYADYVDCSAEEKRANEHATMACERRMGWQLLINENRVIRRGNDSIVIAGMENDGRPPFPQRGDIRKTLAGVGDSAFVVMLQHDPTSWRRTILPKSGAQLTLSGHTHAMQFSVFGWSPASLVYNEWGGMYSEGDRALNVSVGLGGFIPFRFGATGEVVVVTLKHGN</sequence>
<dbReference type="Proteomes" id="UP000820977">
    <property type="component" value="Unassembled WGS sequence"/>
</dbReference>
<proteinExistence type="predicted"/>
<feature type="domain" description="Calcineurin-like phosphoesterase" evidence="4">
    <location>
        <begin position="149"/>
        <end position="329"/>
    </location>
</feature>
<evidence type="ECO:0000256" key="1">
    <source>
        <dbReference type="ARBA" id="ARBA00022723"/>
    </source>
</evidence>
<feature type="transmembrane region" description="Helical" evidence="3">
    <location>
        <begin position="105"/>
        <end position="127"/>
    </location>
</feature>
<dbReference type="RefSeq" id="WP_172343863.1">
    <property type="nucleotide sequence ID" value="NZ_CASYYZ010000008.1"/>
</dbReference>
<keyword evidence="3" id="KW-1133">Transmembrane helix</keyword>
<dbReference type="SUPFAM" id="SSF56300">
    <property type="entry name" value="Metallo-dependent phosphatases"/>
    <property type="match status" value="1"/>
</dbReference>
<evidence type="ECO:0000256" key="2">
    <source>
        <dbReference type="ARBA" id="ARBA00022801"/>
    </source>
</evidence>
<name>A0ABX2B1U8_9BACT</name>
<comment type="caution">
    <text evidence="5">The sequence shown here is derived from an EMBL/GenBank/DDBJ whole genome shotgun (WGS) entry which is preliminary data.</text>
</comment>
<accession>A0ABX2B1U8</accession>
<dbReference type="EMBL" id="JABKKJ010000002">
    <property type="protein sequence ID" value="NPE24367.1"/>
    <property type="molecule type" value="Genomic_DNA"/>
</dbReference>
<dbReference type="CDD" id="cd07385">
    <property type="entry name" value="MPP_YkuE_C"/>
    <property type="match status" value="1"/>
</dbReference>
<keyword evidence="3" id="KW-0472">Membrane</keyword>
<protein>
    <submittedName>
        <fullName evidence="5">Metallophosphoesterase</fullName>
    </submittedName>
</protein>
<dbReference type="PANTHER" id="PTHR31302">
    <property type="entry name" value="TRANSMEMBRANE PROTEIN WITH METALLOPHOSPHOESTERASE DOMAIN-RELATED"/>
    <property type="match status" value="1"/>
</dbReference>
<feature type="transmembrane region" description="Helical" evidence="3">
    <location>
        <begin position="68"/>
        <end position="93"/>
    </location>
</feature>
<keyword evidence="3" id="KW-0812">Transmembrane</keyword>
<reference evidence="5 6" key="1">
    <citation type="submission" date="2020-05" db="EMBL/GenBank/DDBJ databases">
        <title>Distinct polysaccharide utilization as determinants for interspecies competition between intestinal Prevotella spp.</title>
        <authorList>
            <person name="Galvez E.J.C."/>
            <person name="Iljazovic A."/>
            <person name="Strowig T."/>
        </authorList>
    </citation>
    <scope>NUCLEOTIDE SEQUENCE [LARGE SCALE GENOMIC DNA]</scope>
    <source>
        <strain evidence="5 6">PCHR</strain>
    </source>
</reference>
<organism evidence="5 6">
    <name type="scientific">Xylanibacter caecicola</name>
    <dbReference type="NCBI Taxonomy" id="2736294"/>
    <lineage>
        <taxon>Bacteria</taxon>
        <taxon>Pseudomonadati</taxon>
        <taxon>Bacteroidota</taxon>
        <taxon>Bacteroidia</taxon>
        <taxon>Bacteroidales</taxon>
        <taxon>Prevotellaceae</taxon>
        <taxon>Xylanibacter</taxon>
    </lineage>
</organism>
<keyword evidence="6" id="KW-1185">Reference proteome</keyword>
<evidence type="ECO:0000256" key="3">
    <source>
        <dbReference type="SAM" id="Phobius"/>
    </source>
</evidence>
<keyword evidence="2" id="KW-0378">Hydrolase</keyword>
<evidence type="ECO:0000313" key="6">
    <source>
        <dbReference type="Proteomes" id="UP000820977"/>
    </source>
</evidence>
<dbReference type="Pfam" id="PF00149">
    <property type="entry name" value="Metallophos"/>
    <property type="match status" value="1"/>
</dbReference>
<feature type="transmembrane region" description="Helical" evidence="3">
    <location>
        <begin position="6"/>
        <end position="23"/>
    </location>
</feature>
<dbReference type="InterPro" id="IPR029052">
    <property type="entry name" value="Metallo-depent_PP-like"/>
</dbReference>
<evidence type="ECO:0000259" key="4">
    <source>
        <dbReference type="Pfam" id="PF00149"/>
    </source>
</evidence>
<evidence type="ECO:0000313" key="5">
    <source>
        <dbReference type="EMBL" id="NPE24367.1"/>
    </source>
</evidence>